<proteinExistence type="predicted"/>
<name>A0A919D9P1_9ACTN</name>
<evidence type="ECO:0000313" key="2">
    <source>
        <dbReference type="EMBL" id="GHE16157.1"/>
    </source>
</evidence>
<reference evidence="2" key="1">
    <citation type="journal article" date="2014" name="Int. J. Syst. Evol. Microbiol.">
        <title>Complete genome sequence of Corynebacterium casei LMG S-19264T (=DSM 44701T), isolated from a smear-ripened cheese.</title>
        <authorList>
            <consortium name="US DOE Joint Genome Institute (JGI-PGF)"/>
            <person name="Walter F."/>
            <person name="Albersmeier A."/>
            <person name="Kalinowski J."/>
            <person name="Ruckert C."/>
        </authorList>
    </citation>
    <scope>NUCLEOTIDE SEQUENCE</scope>
    <source>
        <strain evidence="2">JCM 4714</strain>
    </source>
</reference>
<organism evidence="2 3">
    <name type="scientific">Streptomyces alanosinicus</name>
    <dbReference type="NCBI Taxonomy" id="68171"/>
    <lineage>
        <taxon>Bacteria</taxon>
        <taxon>Bacillati</taxon>
        <taxon>Actinomycetota</taxon>
        <taxon>Actinomycetes</taxon>
        <taxon>Kitasatosporales</taxon>
        <taxon>Streptomycetaceae</taxon>
        <taxon>Streptomyces</taxon>
    </lineage>
</organism>
<dbReference type="AlphaFoldDB" id="A0A919D9P1"/>
<dbReference type="RefSeq" id="WP_229882555.1">
    <property type="nucleotide sequence ID" value="NZ_BMVG01000077.1"/>
</dbReference>
<evidence type="ECO:0000313" key="3">
    <source>
        <dbReference type="Proteomes" id="UP000655443"/>
    </source>
</evidence>
<dbReference type="PROSITE" id="PS51318">
    <property type="entry name" value="TAT"/>
    <property type="match status" value="1"/>
</dbReference>
<dbReference type="Proteomes" id="UP000655443">
    <property type="component" value="Unassembled WGS sequence"/>
</dbReference>
<dbReference type="InterPro" id="IPR006311">
    <property type="entry name" value="TAT_signal"/>
</dbReference>
<dbReference type="EMBL" id="BMVG01000077">
    <property type="protein sequence ID" value="GHE16157.1"/>
    <property type="molecule type" value="Genomic_DNA"/>
</dbReference>
<protein>
    <submittedName>
        <fullName evidence="2">Peptidase M23</fullName>
    </submittedName>
</protein>
<accession>A0A919D9P1</accession>
<dbReference type="InterPro" id="IPR011094">
    <property type="entry name" value="Uncharacterised_LppY/LpqO"/>
</dbReference>
<evidence type="ECO:0000256" key="1">
    <source>
        <dbReference type="SAM" id="MobiDB-lite"/>
    </source>
</evidence>
<feature type="region of interest" description="Disordered" evidence="1">
    <location>
        <begin position="32"/>
        <end position="58"/>
    </location>
</feature>
<gene>
    <name evidence="2" type="primary">lppY</name>
    <name evidence="2" type="ORF">GCM10010339_93130</name>
</gene>
<dbReference type="Pfam" id="PF07485">
    <property type="entry name" value="DUF1529"/>
    <property type="match status" value="2"/>
</dbReference>
<comment type="caution">
    <text evidence="2">The sequence shown here is derived from an EMBL/GenBank/DDBJ whole genome shotgun (WGS) entry which is preliminary data.</text>
</comment>
<reference evidence="2" key="2">
    <citation type="submission" date="2020-09" db="EMBL/GenBank/DDBJ databases">
        <authorList>
            <person name="Sun Q."/>
            <person name="Ohkuma M."/>
        </authorList>
    </citation>
    <scope>NUCLEOTIDE SEQUENCE</scope>
    <source>
        <strain evidence="2">JCM 4714</strain>
    </source>
</reference>
<sequence>MEPDRSTPRTSSRRGFLLTGGALASTLTETSMAQAATRARNTGDADAAPGSPQHPVVTRPADWQPVAERLDGVGRLGTDGLVYRATFPRYDLDLSSYGVSGLVEASYAAFARYPDGRTMLMGDVVATETELQRVTDAVQAHGLEQCAIHKHLLAHRPALWWTHIRGVSTDPVALAVAMRAGLDATATPGPRDPDTAPPAGLDTAAIDAALGAKGVSLDGYRFSFARAETISDDDCVVPPAMGVTTSFTFRSVGHGSAAVSGDFVMTAGEVQQVVKTLRHGGIDVVELHNHALSDNPRLFYLHLWAIGPAVSLARTLRTANAATNLGVVTPDANSSMSTES</sequence>
<keyword evidence="3" id="KW-1185">Reference proteome</keyword>